<keyword evidence="5" id="KW-1133">Transmembrane helix</keyword>
<dbReference type="InterPro" id="IPR017871">
    <property type="entry name" value="ABC_transporter-like_CS"/>
</dbReference>
<reference evidence="8" key="1">
    <citation type="submission" date="2018-05" db="EMBL/GenBank/DDBJ databases">
        <authorList>
            <person name="Lanie J.A."/>
            <person name="Ng W.-L."/>
            <person name="Kazmierczak K.M."/>
            <person name="Andrzejewski T.M."/>
            <person name="Davidsen T.M."/>
            <person name="Wayne K.J."/>
            <person name="Tettelin H."/>
            <person name="Glass J.I."/>
            <person name="Rusch D."/>
            <person name="Podicherti R."/>
            <person name="Tsui H.-C.T."/>
            <person name="Winkler M.E."/>
        </authorList>
    </citation>
    <scope>NUCLEOTIDE SEQUENCE</scope>
</reference>
<dbReference type="PANTHER" id="PTHR43394:SF1">
    <property type="entry name" value="ATP-BINDING CASSETTE SUB-FAMILY B MEMBER 10, MITOCHONDRIAL"/>
    <property type="match status" value="1"/>
</dbReference>
<dbReference type="AlphaFoldDB" id="A0A382Q724"/>
<dbReference type="GO" id="GO:0090374">
    <property type="term" value="P:oligopeptide export from mitochondrion"/>
    <property type="evidence" value="ECO:0007669"/>
    <property type="project" value="TreeGrafter"/>
</dbReference>
<organism evidence="8">
    <name type="scientific">marine metagenome</name>
    <dbReference type="NCBI Taxonomy" id="408172"/>
    <lineage>
        <taxon>unclassified sequences</taxon>
        <taxon>metagenomes</taxon>
        <taxon>ecological metagenomes</taxon>
    </lineage>
</organism>
<keyword evidence="3" id="KW-0547">Nucleotide-binding</keyword>
<gene>
    <name evidence="8" type="ORF">METZ01_LOCUS334217</name>
</gene>
<name>A0A382Q724_9ZZZZ</name>
<dbReference type="FunFam" id="3.40.50.300:FF:000218">
    <property type="entry name" value="Multidrug ABC transporter ATP-binding protein"/>
    <property type="match status" value="1"/>
</dbReference>
<dbReference type="SMART" id="SM00382">
    <property type="entry name" value="AAA"/>
    <property type="match status" value="1"/>
</dbReference>
<evidence type="ECO:0000259" key="7">
    <source>
        <dbReference type="PROSITE" id="PS50893"/>
    </source>
</evidence>
<dbReference type="PANTHER" id="PTHR43394">
    <property type="entry name" value="ATP-DEPENDENT PERMEASE MDL1, MITOCHONDRIAL"/>
    <property type="match status" value="1"/>
</dbReference>
<proteinExistence type="predicted"/>
<dbReference type="PROSITE" id="PS00211">
    <property type="entry name" value="ABC_TRANSPORTER_1"/>
    <property type="match status" value="1"/>
</dbReference>
<dbReference type="GO" id="GO:0005743">
    <property type="term" value="C:mitochondrial inner membrane"/>
    <property type="evidence" value="ECO:0007669"/>
    <property type="project" value="TreeGrafter"/>
</dbReference>
<dbReference type="EMBL" id="UINC01112426">
    <property type="protein sequence ID" value="SVC81363.1"/>
    <property type="molecule type" value="Genomic_DNA"/>
</dbReference>
<evidence type="ECO:0000256" key="6">
    <source>
        <dbReference type="ARBA" id="ARBA00023136"/>
    </source>
</evidence>
<dbReference type="GO" id="GO:0005524">
    <property type="term" value="F:ATP binding"/>
    <property type="evidence" value="ECO:0007669"/>
    <property type="project" value="UniProtKB-KW"/>
</dbReference>
<dbReference type="InterPro" id="IPR027417">
    <property type="entry name" value="P-loop_NTPase"/>
</dbReference>
<evidence type="ECO:0000256" key="1">
    <source>
        <dbReference type="ARBA" id="ARBA00004141"/>
    </source>
</evidence>
<sequence>NIINPSKPTLIKTFNNHISFKNVSFQYEKSEHSSLKDVNVKINKGDTLALVGSSGAGKSTFVDLIPRFYEVTKGSILIDDINIQQINLENLRSFMGIVTQDTILFNDSIKNNICYGKPNANMEQILLAAKTANALEFIENLPNGFDTLIGEKGTLLSGGQKQRISIARAILKNPEILILDEATSALDTESERKVQIAIDKLVQNRTVIVIAHRLSTIINSNQIMVLDKGQLVEFGTHQELLKRNGQYKKLHDIQFG</sequence>
<dbReference type="GO" id="GO:0016887">
    <property type="term" value="F:ATP hydrolysis activity"/>
    <property type="evidence" value="ECO:0007669"/>
    <property type="project" value="InterPro"/>
</dbReference>
<feature type="domain" description="ABC transporter" evidence="7">
    <location>
        <begin position="18"/>
        <end position="253"/>
    </location>
</feature>
<keyword evidence="4" id="KW-0067">ATP-binding</keyword>
<dbReference type="InterPro" id="IPR003593">
    <property type="entry name" value="AAA+_ATPase"/>
</dbReference>
<evidence type="ECO:0000256" key="2">
    <source>
        <dbReference type="ARBA" id="ARBA00022692"/>
    </source>
</evidence>
<dbReference type="Gene3D" id="3.40.50.300">
    <property type="entry name" value="P-loop containing nucleotide triphosphate hydrolases"/>
    <property type="match status" value="1"/>
</dbReference>
<evidence type="ECO:0000256" key="5">
    <source>
        <dbReference type="ARBA" id="ARBA00022989"/>
    </source>
</evidence>
<protein>
    <recommendedName>
        <fullName evidence="7">ABC transporter domain-containing protein</fullName>
    </recommendedName>
</protein>
<dbReference type="Pfam" id="PF00005">
    <property type="entry name" value="ABC_tran"/>
    <property type="match status" value="1"/>
</dbReference>
<evidence type="ECO:0000256" key="4">
    <source>
        <dbReference type="ARBA" id="ARBA00022840"/>
    </source>
</evidence>
<evidence type="ECO:0000256" key="3">
    <source>
        <dbReference type="ARBA" id="ARBA00022741"/>
    </source>
</evidence>
<keyword evidence="2" id="KW-0812">Transmembrane</keyword>
<accession>A0A382Q724</accession>
<feature type="non-terminal residue" evidence="8">
    <location>
        <position position="1"/>
    </location>
</feature>
<evidence type="ECO:0000313" key="8">
    <source>
        <dbReference type="EMBL" id="SVC81363.1"/>
    </source>
</evidence>
<dbReference type="GO" id="GO:0015421">
    <property type="term" value="F:ABC-type oligopeptide transporter activity"/>
    <property type="evidence" value="ECO:0007669"/>
    <property type="project" value="TreeGrafter"/>
</dbReference>
<keyword evidence="6" id="KW-0472">Membrane</keyword>
<dbReference type="InterPro" id="IPR039421">
    <property type="entry name" value="Type_1_exporter"/>
</dbReference>
<dbReference type="SUPFAM" id="SSF52540">
    <property type="entry name" value="P-loop containing nucleoside triphosphate hydrolases"/>
    <property type="match status" value="1"/>
</dbReference>
<dbReference type="PROSITE" id="PS50893">
    <property type="entry name" value="ABC_TRANSPORTER_2"/>
    <property type="match status" value="1"/>
</dbReference>
<dbReference type="InterPro" id="IPR003439">
    <property type="entry name" value="ABC_transporter-like_ATP-bd"/>
</dbReference>
<comment type="subcellular location">
    <subcellularLocation>
        <location evidence="1">Membrane</location>
        <topology evidence="1">Multi-pass membrane protein</topology>
    </subcellularLocation>
</comment>